<evidence type="ECO:0000313" key="3">
    <source>
        <dbReference type="EMBL" id="PIK53826.1"/>
    </source>
</evidence>
<feature type="region of interest" description="Disordered" evidence="1">
    <location>
        <begin position="1"/>
        <end position="26"/>
    </location>
</feature>
<dbReference type="AlphaFoldDB" id="A0A2G8L0M7"/>
<evidence type="ECO:0000313" key="4">
    <source>
        <dbReference type="Proteomes" id="UP000230750"/>
    </source>
</evidence>
<feature type="compositionally biased region" description="Basic residues" evidence="1">
    <location>
        <begin position="1"/>
        <end position="11"/>
    </location>
</feature>
<sequence>MTSTTSRKKVPKKEESEQWGKGASNISPDERKIKPIVGVILAASLPLAVIVFWKITIPFLYFCVSTVLGAELLQKINYLQQDVFNLMTSPCPPWISAEERAFLEKQDYHQVRRFHDISKADFEEQIDKGEPFILTEAMRSWPSDWDCHNFIKMYPDVEYFDLQSGSYHPLKDITERSGYEEDECASGEIDMTSEPNRKHFKELLKQIQIPYFMEDDFSTSVSNGSIVSMDTLYLGVAGTGIPPMWKNHAQALWLHR</sequence>
<gene>
    <name evidence="3" type="ORF">BSL78_09263</name>
</gene>
<keyword evidence="4" id="KW-1185">Reference proteome</keyword>
<keyword evidence="2" id="KW-1133">Transmembrane helix</keyword>
<dbReference type="OrthoDB" id="10007875at2759"/>
<name>A0A2G8L0M7_STIJA</name>
<protein>
    <submittedName>
        <fullName evidence="3">Uncharacterized protein</fullName>
    </submittedName>
</protein>
<dbReference type="Gene3D" id="2.60.120.650">
    <property type="entry name" value="Cupin"/>
    <property type="match status" value="1"/>
</dbReference>
<organism evidence="3 4">
    <name type="scientific">Stichopus japonicus</name>
    <name type="common">Sea cucumber</name>
    <dbReference type="NCBI Taxonomy" id="307972"/>
    <lineage>
        <taxon>Eukaryota</taxon>
        <taxon>Metazoa</taxon>
        <taxon>Echinodermata</taxon>
        <taxon>Eleutherozoa</taxon>
        <taxon>Echinozoa</taxon>
        <taxon>Holothuroidea</taxon>
        <taxon>Aspidochirotacea</taxon>
        <taxon>Aspidochirotida</taxon>
        <taxon>Stichopodidae</taxon>
        <taxon>Apostichopus</taxon>
    </lineage>
</organism>
<keyword evidence="2" id="KW-0812">Transmembrane</keyword>
<evidence type="ECO:0000256" key="2">
    <source>
        <dbReference type="SAM" id="Phobius"/>
    </source>
</evidence>
<feature type="transmembrane region" description="Helical" evidence="2">
    <location>
        <begin position="36"/>
        <end position="55"/>
    </location>
</feature>
<dbReference type="EMBL" id="MRZV01000272">
    <property type="protein sequence ID" value="PIK53826.1"/>
    <property type="molecule type" value="Genomic_DNA"/>
</dbReference>
<proteinExistence type="predicted"/>
<dbReference type="Proteomes" id="UP000230750">
    <property type="component" value="Unassembled WGS sequence"/>
</dbReference>
<accession>A0A2G8L0M7</accession>
<reference evidence="3 4" key="1">
    <citation type="journal article" date="2017" name="PLoS Biol.">
        <title>The sea cucumber genome provides insights into morphological evolution and visceral regeneration.</title>
        <authorList>
            <person name="Zhang X."/>
            <person name="Sun L."/>
            <person name="Yuan J."/>
            <person name="Sun Y."/>
            <person name="Gao Y."/>
            <person name="Zhang L."/>
            <person name="Li S."/>
            <person name="Dai H."/>
            <person name="Hamel J.F."/>
            <person name="Liu C."/>
            <person name="Yu Y."/>
            <person name="Liu S."/>
            <person name="Lin W."/>
            <person name="Guo K."/>
            <person name="Jin S."/>
            <person name="Xu P."/>
            <person name="Storey K.B."/>
            <person name="Huan P."/>
            <person name="Zhang T."/>
            <person name="Zhou Y."/>
            <person name="Zhang J."/>
            <person name="Lin C."/>
            <person name="Li X."/>
            <person name="Xing L."/>
            <person name="Huo D."/>
            <person name="Sun M."/>
            <person name="Wang L."/>
            <person name="Mercier A."/>
            <person name="Li F."/>
            <person name="Yang H."/>
            <person name="Xiang J."/>
        </authorList>
    </citation>
    <scope>NUCLEOTIDE SEQUENCE [LARGE SCALE GENOMIC DNA]</scope>
    <source>
        <strain evidence="3">Shaxun</strain>
        <tissue evidence="3">Muscle</tissue>
    </source>
</reference>
<evidence type="ECO:0000256" key="1">
    <source>
        <dbReference type="SAM" id="MobiDB-lite"/>
    </source>
</evidence>
<keyword evidence="2" id="KW-0472">Membrane</keyword>
<comment type="caution">
    <text evidence="3">The sequence shown here is derived from an EMBL/GenBank/DDBJ whole genome shotgun (WGS) entry which is preliminary data.</text>
</comment>
<dbReference type="SUPFAM" id="SSF51197">
    <property type="entry name" value="Clavaminate synthase-like"/>
    <property type="match status" value="1"/>
</dbReference>